<keyword evidence="4" id="KW-1185">Reference proteome</keyword>
<organism evidence="3 4">
    <name type="scientific">Oculimacula yallundae</name>
    <dbReference type="NCBI Taxonomy" id="86028"/>
    <lineage>
        <taxon>Eukaryota</taxon>
        <taxon>Fungi</taxon>
        <taxon>Dikarya</taxon>
        <taxon>Ascomycota</taxon>
        <taxon>Pezizomycotina</taxon>
        <taxon>Leotiomycetes</taxon>
        <taxon>Helotiales</taxon>
        <taxon>Ploettnerulaceae</taxon>
        <taxon>Oculimacula</taxon>
    </lineage>
</organism>
<evidence type="ECO:0000313" key="4">
    <source>
        <dbReference type="Proteomes" id="UP001595075"/>
    </source>
</evidence>
<reference evidence="3 4" key="1">
    <citation type="journal article" date="2024" name="Commun. Biol.">
        <title>Comparative genomic analysis of thermophilic fungi reveals convergent evolutionary adaptations and gene losses.</title>
        <authorList>
            <person name="Steindorff A.S."/>
            <person name="Aguilar-Pontes M.V."/>
            <person name="Robinson A.J."/>
            <person name="Andreopoulos B."/>
            <person name="LaButti K."/>
            <person name="Kuo A."/>
            <person name="Mondo S."/>
            <person name="Riley R."/>
            <person name="Otillar R."/>
            <person name="Haridas S."/>
            <person name="Lipzen A."/>
            <person name="Grimwood J."/>
            <person name="Schmutz J."/>
            <person name="Clum A."/>
            <person name="Reid I.D."/>
            <person name="Moisan M.C."/>
            <person name="Butler G."/>
            <person name="Nguyen T.T.M."/>
            <person name="Dewar K."/>
            <person name="Conant G."/>
            <person name="Drula E."/>
            <person name="Henrissat B."/>
            <person name="Hansel C."/>
            <person name="Singer S."/>
            <person name="Hutchinson M.I."/>
            <person name="de Vries R.P."/>
            <person name="Natvig D.O."/>
            <person name="Powell A.J."/>
            <person name="Tsang A."/>
            <person name="Grigoriev I.V."/>
        </authorList>
    </citation>
    <scope>NUCLEOTIDE SEQUENCE [LARGE SCALE GENOMIC DNA]</scope>
    <source>
        <strain evidence="3 4">CBS 494.80</strain>
    </source>
</reference>
<comment type="caution">
    <text evidence="3">The sequence shown here is derived from an EMBL/GenBank/DDBJ whole genome shotgun (WGS) entry which is preliminary data.</text>
</comment>
<name>A0ABR4CPM7_9HELO</name>
<dbReference type="Proteomes" id="UP001595075">
    <property type="component" value="Unassembled WGS sequence"/>
</dbReference>
<evidence type="ECO:0000256" key="2">
    <source>
        <dbReference type="SAM" id="Phobius"/>
    </source>
</evidence>
<keyword evidence="2" id="KW-0472">Membrane</keyword>
<keyword evidence="2" id="KW-1133">Transmembrane helix</keyword>
<proteinExistence type="predicted"/>
<feature type="transmembrane region" description="Helical" evidence="2">
    <location>
        <begin position="193"/>
        <end position="213"/>
    </location>
</feature>
<gene>
    <name evidence="3" type="ORF">VTL71DRAFT_12727</name>
</gene>
<accession>A0ABR4CPM7</accession>
<feature type="transmembrane region" description="Helical" evidence="2">
    <location>
        <begin position="153"/>
        <end position="173"/>
    </location>
</feature>
<evidence type="ECO:0000313" key="3">
    <source>
        <dbReference type="EMBL" id="KAL2071492.1"/>
    </source>
</evidence>
<feature type="region of interest" description="Disordered" evidence="1">
    <location>
        <begin position="241"/>
        <end position="314"/>
    </location>
</feature>
<dbReference type="EMBL" id="JAZHXI010000005">
    <property type="protein sequence ID" value="KAL2071492.1"/>
    <property type="molecule type" value="Genomic_DNA"/>
</dbReference>
<protein>
    <submittedName>
        <fullName evidence="3">Uncharacterized protein</fullName>
    </submittedName>
</protein>
<sequence>MLASTAKVPNNMANMSEKLEDLNDDLILTTRILTGTRPTMHYLGESADLLVTWTSDFNVYIKKLLLGWKGARQKKMVDDWIRSLDTSRESYRDKDKLETIRKNMQQNLVDIKAIQQHVDINVGIVRNMIAEKDSYTQRDITANTYRDGFTMKIVAVLSGILLPATVVANILAGPMFDFASESKSSVVRVPYKIFWEVAASLTSALLLYLSSLWHRKWVMALIDHFPIDKVKQIWKHSRHYASGEQIQQRRNRYKCGGKGPKNENMAASNGSTNKVEDKDQSKAIVKSGMDPAEKRSYSLPSFLGRTKQSSKYTV</sequence>
<keyword evidence="2" id="KW-0812">Transmembrane</keyword>
<evidence type="ECO:0000256" key="1">
    <source>
        <dbReference type="SAM" id="MobiDB-lite"/>
    </source>
</evidence>